<dbReference type="EMBL" id="ADFP01000051">
    <property type="protein sequence ID" value="EFB91086.1"/>
    <property type="molecule type" value="Genomic_DNA"/>
</dbReference>
<organism evidence="1 2">
    <name type="scientific">Pyramidobacter piscolens W5455</name>
    <dbReference type="NCBI Taxonomy" id="352165"/>
    <lineage>
        <taxon>Bacteria</taxon>
        <taxon>Thermotogati</taxon>
        <taxon>Synergistota</taxon>
        <taxon>Synergistia</taxon>
        <taxon>Synergistales</taxon>
        <taxon>Dethiosulfovibrionaceae</taxon>
        <taxon>Pyramidobacter</taxon>
    </lineage>
</organism>
<proteinExistence type="predicted"/>
<name>A0ABP2HVA2_9BACT</name>
<evidence type="ECO:0000313" key="2">
    <source>
        <dbReference type="Proteomes" id="UP000006462"/>
    </source>
</evidence>
<keyword evidence="2" id="KW-1185">Reference proteome</keyword>
<sequence length="48" mass="5048">MIAAGHGVVIADDLSNSSASVIERVNDAERGEAIKPATRQYEQGATTF</sequence>
<protein>
    <submittedName>
        <fullName evidence="1">Uncharacterized protein</fullName>
    </submittedName>
</protein>
<evidence type="ECO:0000313" key="1">
    <source>
        <dbReference type="EMBL" id="EFB91086.1"/>
    </source>
</evidence>
<gene>
    <name evidence="1" type="ORF">HMPREF7215_0678</name>
</gene>
<dbReference type="Proteomes" id="UP000006462">
    <property type="component" value="Unassembled WGS sequence"/>
</dbReference>
<accession>A0ABP2HVA2</accession>
<reference evidence="1 2" key="1">
    <citation type="submission" date="2009-12" db="EMBL/GenBank/DDBJ databases">
        <authorList>
            <person name="Shrivastava S."/>
            <person name="Madupu R."/>
            <person name="Durkin A.S."/>
            <person name="Torralba M."/>
            <person name="Methe B."/>
            <person name="Sutton G.G."/>
            <person name="Strausberg R.L."/>
            <person name="Nelson K.E."/>
        </authorList>
    </citation>
    <scope>NUCLEOTIDE SEQUENCE [LARGE SCALE GENOMIC DNA]</scope>
    <source>
        <strain evidence="1 2">W5455</strain>
    </source>
</reference>
<comment type="caution">
    <text evidence="1">The sequence shown here is derived from an EMBL/GenBank/DDBJ whole genome shotgun (WGS) entry which is preliminary data.</text>
</comment>